<evidence type="ECO:0000313" key="4">
    <source>
        <dbReference type="Proteomes" id="UP000182938"/>
    </source>
</evidence>
<feature type="compositionally biased region" description="Low complexity" evidence="1">
    <location>
        <begin position="31"/>
        <end position="62"/>
    </location>
</feature>
<evidence type="ECO:0000256" key="1">
    <source>
        <dbReference type="SAM" id="MobiDB-lite"/>
    </source>
</evidence>
<sequence length="259" mass="26812">MRSLRAAVVGGGCAVALAACSLIPGSGGDDTGSPTGSGTTATSSADPSSGSGDDVGTVTGPGRPMDEGGLRAALPSAGDVGEGWVDDERPTVSEARAGDVTPSSCAPLLQKGPGWDEVQRTERARVQANFARADNPPPPGSERHHLGMWVYSFDDPYPSRLFDEAGELVAECPSFDVRQADTGTTSTYEVEPLTFPALGDRTVAFRLKIQQTLETITMDFVVVKVGHNTVSVANGAYNGTPDTGVTERAARSVLSGLEE</sequence>
<accession>A0A1L3MD28</accession>
<feature type="chain" id="PRO_5039186242" description="PknH-like extracellular domain-containing protein" evidence="2">
    <location>
        <begin position="19"/>
        <end position="259"/>
    </location>
</feature>
<evidence type="ECO:0000313" key="3">
    <source>
        <dbReference type="EMBL" id="APH00268.1"/>
    </source>
</evidence>
<protein>
    <recommendedName>
        <fullName evidence="5">PknH-like extracellular domain-containing protein</fullName>
    </recommendedName>
</protein>
<dbReference type="Proteomes" id="UP000182938">
    <property type="component" value="Chromosome"/>
</dbReference>
<keyword evidence="2" id="KW-0732">Signal</keyword>
<dbReference type="RefSeq" id="WP_072623449.1">
    <property type="nucleotide sequence ID" value="NZ_CP013290.1"/>
</dbReference>
<feature type="region of interest" description="Disordered" evidence="1">
    <location>
        <begin position="24"/>
        <end position="85"/>
    </location>
</feature>
<dbReference type="PROSITE" id="PS51257">
    <property type="entry name" value="PROKAR_LIPOPROTEIN"/>
    <property type="match status" value="1"/>
</dbReference>
<gene>
    <name evidence="3" type="ORF">ASJ30_00925</name>
</gene>
<organism evidence="3 4">
    <name type="scientific">Janibacter indicus</name>
    <dbReference type="NCBI Taxonomy" id="857417"/>
    <lineage>
        <taxon>Bacteria</taxon>
        <taxon>Bacillati</taxon>
        <taxon>Actinomycetota</taxon>
        <taxon>Actinomycetes</taxon>
        <taxon>Micrococcales</taxon>
        <taxon>Intrasporangiaceae</taxon>
        <taxon>Janibacter</taxon>
    </lineage>
</organism>
<feature type="signal peptide" evidence="2">
    <location>
        <begin position="1"/>
        <end position="18"/>
    </location>
</feature>
<keyword evidence="4" id="KW-1185">Reference proteome</keyword>
<dbReference type="AlphaFoldDB" id="A0A1L3MD28"/>
<name>A0A1L3MD28_9MICO</name>
<reference evidence="3 4" key="1">
    <citation type="submission" date="2015-11" db="EMBL/GenBank/DDBJ databases">
        <authorList>
            <person name="Zhang Y."/>
            <person name="Guo Z."/>
        </authorList>
    </citation>
    <scope>NUCLEOTIDE SEQUENCE [LARGE SCALE GENOMIC DNA]</scope>
    <source>
        <strain evidence="3 4">YFY001</strain>
    </source>
</reference>
<evidence type="ECO:0000256" key="2">
    <source>
        <dbReference type="SAM" id="SignalP"/>
    </source>
</evidence>
<evidence type="ECO:0008006" key="5">
    <source>
        <dbReference type="Google" id="ProtNLM"/>
    </source>
</evidence>
<dbReference type="EMBL" id="CP013290">
    <property type="protein sequence ID" value="APH00268.1"/>
    <property type="molecule type" value="Genomic_DNA"/>
</dbReference>
<proteinExistence type="predicted"/>
<dbReference type="KEGG" id="jte:ASJ30_00925"/>